<name>A0A951UVD5_9CYAN</name>
<organism evidence="2 3">
    <name type="scientific">Cyanomargarita calcarea GSE-NOS-MK-12-04C</name>
    <dbReference type="NCBI Taxonomy" id="2839659"/>
    <lineage>
        <taxon>Bacteria</taxon>
        <taxon>Bacillati</taxon>
        <taxon>Cyanobacteriota</taxon>
        <taxon>Cyanophyceae</taxon>
        <taxon>Nostocales</taxon>
        <taxon>Cyanomargaritaceae</taxon>
        <taxon>Cyanomargarita</taxon>
    </lineage>
</organism>
<evidence type="ECO:0000313" key="2">
    <source>
        <dbReference type="EMBL" id="MBW4668790.1"/>
    </source>
</evidence>
<evidence type="ECO:0000256" key="1">
    <source>
        <dbReference type="SAM" id="MobiDB-lite"/>
    </source>
</evidence>
<dbReference type="EMBL" id="JAHHGZ010000015">
    <property type="protein sequence ID" value="MBW4668790.1"/>
    <property type="molecule type" value="Genomic_DNA"/>
</dbReference>
<gene>
    <name evidence="2" type="ORF">KME60_15535</name>
</gene>
<comment type="caution">
    <text evidence="2">The sequence shown here is derived from an EMBL/GenBank/DDBJ whole genome shotgun (WGS) entry which is preliminary data.</text>
</comment>
<feature type="region of interest" description="Disordered" evidence="1">
    <location>
        <begin position="1"/>
        <end position="20"/>
    </location>
</feature>
<dbReference type="AlphaFoldDB" id="A0A951UVD5"/>
<reference evidence="2" key="1">
    <citation type="submission" date="2021-05" db="EMBL/GenBank/DDBJ databases">
        <authorList>
            <person name="Pietrasiak N."/>
            <person name="Ward R."/>
            <person name="Stajich J.E."/>
            <person name="Kurbessoian T."/>
        </authorList>
    </citation>
    <scope>NUCLEOTIDE SEQUENCE</scope>
    <source>
        <strain evidence="2">GSE-NOS-MK-12-04C</strain>
    </source>
</reference>
<proteinExistence type="predicted"/>
<protein>
    <submittedName>
        <fullName evidence="2">Uncharacterized protein</fullName>
    </submittedName>
</protein>
<accession>A0A951UVD5</accession>
<sequence length="227" mass="26380">MFQGLTSSSRDLEDKNISTTQKVRKTESKLLSLYSSNKYVINMENIPSSHSIQEKREDTQLSDFITSLAILEDNSRQLYTNPILAQIKINSSNFTSLGTEVSNFKFHTINSSVIDFVNNSVNYLKPIYIFNNQSEIIKYLNEKKHLIPLLIDASQKIKKVFTNEKLQLRIVHDPEIKYSKKLTIDIHTSLDVDEAFDKLKILDNTWWLDISPLRYNDLEININFDEI</sequence>
<evidence type="ECO:0000313" key="3">
    <source>
        <dbReference type="Proteomes" id="UP000729701"/>
    </source>
</evidence>
<dbReference type="Proteomes" id="UP000729701">
    <property type="component" value="Unassembled WGS sequence"/>
</dbReference>
<reference evidence="2" key="2">
    <citation type="journal article" date="2022" name="Microbiol. Resour. Announc.">
        <title>Metagenome Sequencing to Explore Phylogenomics of Terrestrial Cyanobacteria.</title>
        <authorList>
            <person name="Ward R.D."/>
            <person name="Stajich J.E."/>
            <person name="Johansen J.R."/>
            <person name="Huntemann M."/>
            <person name="Clum A."/>
            <person name="Foster B."/>
            <person name="Foster B."/>
            <person name="Roux S."/>
            <person name="Palaniappan K."/>
            <person name="Varghese N."/>
            <person name="Mukherjee S."/>
            <person name="Reddy T.B.K."/>
            <person name="Daum C."/>
            <person name="Copeland A."/>
            <person name="Chen I.A."/>
            <person name="Ivanova N.N."/>
            <person name="Kyrpides N.C."/>
            <person name="Shapiro N."/>
            <person name="Eloe-Fadrosh E.A."/>
            <person name="Pietrasiak N."/>
        </authorList>
    </citation>
    <scope>NUCLEOTIDE SEQUENCE</scope>
    <source>
        <strain evidence="2">GSE-NOS-MK-12-04C</strain>
    </source>
</reference>